<protein>
    <recommendedName>
        <fullName evidence="18">Vitamin D3 receptor A</fullName>
    </recommendedName>
</protein>
<dbReference type="AlphaFoldDB" id="A0AAW0N5C8"/>
<evidence type="ECO:0000259" key="14">
    <source>
        <dbReference type="PROSITE" id="PS51030"/>
    </source>
</evidence>
<keyword evidence="12 13" id="KW-0539">Nucleus</keyword>
<gene>
    <name evidence="16" type="ORF">WMY93_027923</name>
</gene>
<dbReference type="Gene3D" id="1.10.565.10">
    <property type="entry name" value="Retinoid X Receptor"/>
    <property type="match status" value="1"/>
</dbReference>
<dbReference type="PANTHER" id="PTHR24082">
    <property type="entry name" value="NUCLEAR HORMONE RECEPTOR"/>
    <property type="match status" value="1"/>
</dbReference>
<comment type="similarity">
    <text evidence="3">Belongs to the nuclear hormone receptor family. NR1 subfamily.</text>
</comment>
<dbReference type="GO" id="GO:0070644">
    <property type="term" value="F:vitamin D response element binding"/>
    <property type="evidence" value="ECO:0007669"/>
    <property type="project" value="TreeGrafter"/>
</dbReference>
<keyword evidence="4" id="KW-0963">Cytoplasm</keyword>
<name>A0AAW0N5C8_9GOBI</name>
<dbReference type="FunFam" id="3.30.50.10:FF:000023">
    <property type="entry name" value="Vitamin D3 receptor"/>
    <property type="match status" value="1"/>
</dbReference>
<feature type="domain" description="NR LBD" evidence="15">
    <location>
        <begin position="148"/>
        <end position="381"/>
    </location>
</feature>
<dbReference type="Pfam" id="PF00105">
    <property type="entry name" value="zf-C4"/>
    <property type="match status" value="1"/>
</dbReference>
<dbReference type="EMBL" id="JBBPFD010000020">
    <property type="protein sequence ID" value="KAK7884800.1"/>
    <property type="molecule type" value="Genomic_DNA"/>
</dbReference>
<dbReference type="GO" id="GO:0030154">
    <property type="term" value="P:cell differentiation"/>
    <property type="evidence" value="ECO:0007669"/>
    <property type="project" value="TreeGrafter"/>
</dbReference>
<dbReference type="InterPro" id="IPR001723">
    <property type="entry name" value="Nuclear_hrmn_rcpt"/>
</dbReference>
<dbReference type="SUPFAM" id="SSF48508">
    <property type="entry name" value="Nuclear receptor ligand-binding domain"/>
    <property type="match status" value="1"/>
</dbReference>
<comment type="caution">
    <text evidence="16">The sequence shown here is derived from an EMBL/GenBank/DDBJ whole genome shotgun (WGS) entry which is preliminary data.</text>
</comment>
<dbReference type="SMART" id="SM00399">
    <property type="entry name" value="ZnF_C4"/>
    <property type="match status" value="1"/>
</dbReference>
<dbReference type="Gene3D" id="3.30.50.10">
    <property type="entry name" value="Erythroid Transcription Factor GATA-1, subunit A"/>
    <property type="match status" value="1"/>
</dbReference>
<evidence type="ECO:0000313" key="16">
    <source>
        <dbReference type="EMBL" id="KAK7884800.1"/>
    </source>
</evidence>
<dbReference type="GO" id="GO:0004879">
    <property type="term" value="F:nuclear receptor activity"/>
    <property type="evidence" value="ECO:0007669"/>
    <property type="project" value="InterPro"/>
</dbReference>
<keyword evidence="11 13" id="KW-0675">Receptor</keyword>
<keyword evidence="9 13" id="KW-0238">DNA-binding</keyword>
<comment type="subcellular location">
    <subcellularLocation>
        <location evidence="2">Cytoplasm</location>
    </subcellularLocation>
    <subcellularLocation>
        <location evidence="1 13">Nucleus</location>
    </subcellularLocation>
</comment>
<evidence type="ECO:0000256" key="10">
    <source>
        <dbReference type="ARBA" id="ARBA00023163"/>
    </source>
</evidence>
<feature type="domain" description="Nuclear receptor" evidence="14">
    <location>
        <begin position="21"/>
        <end position="96"/>
    </location>
</feature>
<reference evidence="17" key="1">
    <citation type="submission" date="2024-04" db="EMBL/GenBank/DDBJ databases">
        <title>Salinicola lusitanus LLJ914,a marine bacterium isolated from the Okinawa Trough.</title>
        <authorList>
            <person name="Li J."/>
        </authorList>
    </citation>
    <scope>NUCLEOTIDE SEQUENCE [LARGE SCALE GENOMIC DNA]</scope>
</reference>
<dbReference type="InterPro" id="IPR042153">
    <property type="entry name" value="DBD_VDR"/>
</dbReference>
<keyword evidence="10 13" id="KW-0804">Transcription</keyword>
<dbReference type="GO" id="GO:0005634">
    <property type="term" value="C:nucleus"/>
    <property type="evidence" value="ECO:0007669"/>
    <property type="project" value="UniProtKB-SubCell"/>
</dbReference>
<evidence type="ECO:0000256" key="12">
    <source>
        <dbReference type="ARBA" id="ARBA00023242"/>
    </source>
</evidence>
<evidence type="ECO:0000313" key="17">
    <source>
        <dbReference type="Proteomes" id="UP001460270"/>
    </source>
</evidence>
<dbReference type="InterPro" id="IPR001628">
    <property type="entry name" value="Znf_hrmn_rcpt"/>
</dbReference>
<keyword evidence="17" id="KW-1185">Reference proteome</keyword>
<dbReference type="PRINTS" id="PR00047">
    <property type="entry name" value="STROIDFINGER"/>
</dbReference>
<evidence type="ECO:0000256" key="11">
    <source>
        <dbReference type="ARBA" id="ARBA00023170"/>
    </source>
</evidence>
<evidence type="ECO:0008006" key="18">
    <source>
        <dbReference type="Google" id="ProtNLM"/>
    </source>
</evidence>
<evidence type="ECO:0000256" key="8">
    <source>
        <dbReference type="ARBA" id="ARBA00023015"/>
    </source>
</evidence>
<accession>A0AAW0N5C8</accession>
<organism evidence="16 17">
    <name type="scientific">Mugilogobius chulae</name>
    <name type="common">yellowstripe goby</name>
    <dbReference type="NCBI Taxonomy" id="88201"/>
    <lineage>
        <taxon>Eukaryota</taxon>
        <taxon>Metazoa</taxon>
        <taxon>Chordata</taxon>
        <taxon>Craniata</taxon>
        <taxon>Vertebrata</taxon>
        <taxon>Euteleostomi</taxon>
        <taxon>Actinopterygii</taxon>
        <taxon>Neopterygii</taxon>
        <taxon>Teleostei</taxon>
        <taxon>Neoteleostei</taxon>
        <taxon>Acanthomorphata</taxon>
        <taxon>Gobiaria</taxon>
        <taxon>Gobiiformes</taxon>
        <taxon>Gobioidei</taxon>
        <taxon>Gobiidae</taxon>
        <taxon>Gobionellinae</taxon>
        <taxon>Mugilogobius</taxon>
    </lineage>
</organism>
<dbReference type="PRINTS" id="PR00350">
    <property type="entry name" value="VITAMINDR"/>
</dbReference>
<proteinExistence type="inferred from homology"/>
<evidence type="ECO:0000256" key="6">
    <source>
        <dbReference type="ARBA" id="ARBA00022771"/>
    </source>
</evidence>
<dbReference type="GO" id="GO:0005737">
    <property type="term" value="C:cytoplasm"/>
    <property type="evidence" value="ECO:0007669"/>
    <property type="project" value="UniProtKB-SubCell"/>
</dbReference>
<evidence type="ECO:0000259" key="15">
    <source>
        <dbReference type="PROSITE" id="PS51843"/>
    </source>
</evidence>
<evidence type="ECO:0000256" key="9">
    <source>
        <dbReference type="ARBA" id="ARBA00023125"/>
    </source>
</evidence>
<dbReference type="PROSITE" id="PS00031">
    <property type="entry name" value="NUCLEAR_REC_DBD_1"/>
    <property type="match status" value="1"/>
</dbReference>
<dbReference type="SMART" id="SM00430">
    <property type="entry name" value="HOLI"/>
    <property type="match status" value="1"/>
</dbReference>
<dbReference type="GO" id="GO:0045944">
    <property type="term" value="P:positive regulation of transcription by RNA polymerase II"/>
    <property type="evidence" value="ECO:0007669"/>
    <property type="project" value="TreeGrafter"/>
</dbReference>
<dbReference type="InterPro" id="IPR013088">
    <property type="entry name" value="Znf_NHR/GATA"/>
</dbReference>
<keyword evidence="7 13" id="KW-0862">Zinc</keyword>
<dbReference type="InterPro" id="IPR000536">
    <property type="entry name" value="Nucl_hrmn_rcpt_lig-bd"/>
</dbReference>
<dbReference type="PROSITE" id="PS51843">
    <property type="entry name" value="NR_LBD"/>
    <property type="match status" value="1"/>
</dbReference>
<dbReference type="InterPro" id="IPR035500">
    <property type="entry name" value="NHR-like_dom_sf"/>
</dbReference>
<dbReference type="Proteomes" id="UP001460270">
    <property type="component" value="Unassembled WGS sequence"/>
</dbReference>
<dbReference type="GO" id="GO:0008270">
    <property type="term" value="F:zinc ion binding"/>
    <property type="evidence" value="ECO:0007669"/>
    <property type="project" value="UniProtKB-KW"/>
</dbReference>
<evidence type="ECO:0000256" key="4">
    <source>
        <dbReference type="ARBA" id="ARBA00022490"/>
    </source>
</evidence>
<dbReference type="PRINTS" id="PR00398">
    <property type="entry name" value="STRDHORMONER"/>
</dbReference>
<evidence type="ECO:0000256" key="7">
    <source>
        <dbReference type="ARBA" id="ARBA00022833"/>
    </source>
</evidence>
<evidence type="ECO:0000256" key="2">
    <source>
        <dbReference type="ARBA" id="ARBA00004496"/>
    </source>
</evidence>
<evidence type="ECO:0000256" key="3">
    <source>
        <dbReference type="ARBA" id="ARBA00008092"/>
    </source>
</evidence>
<evidence type="ECO:0000256" key="1">
    <source>
        <dbReference type="ARBA" id="ARBA00004123"/>
    </source>
</evidence>
<dbReference type="GO" id="GO:0000122">
    <property type="term" value="P:negative regulation of transcription by RNA polymerase II"/>
    <property type="evidence" value="ECO:0007669"/>
    <property type="project" value="TreeGrafter"/>
</dbReference>
<dbReference type="CDD" id="cd06955">
    <property type="entry name" value="NR_DBD_VDR"/>
    <property type="match status" value="1"/>
</dbReference>
<keyword evidence="6 13" id="KW-0863">Zinc-finger</keyword>
<dbReference type="SUPFAM" id="SSF57716">
    <property type="entry name" value="Glucocorticoid receptor-like (DNA-binding domain)"/>
    <property type="match status" value="1"/>
</dbReference>
<dbReference type="InterPro" id="IPR000324">
    <property type="entry name" value="VitD_rcpt"/>
</dbReference>
<dbReference type="PROSITE" id="PS51030">
    <property type="entry name" value="NUCLEAR_REC_DBD_2"/>
    <property type="match status" value="1"/>
</dbReference>
<keyword evidence="8 13" id="KW-0805">Transcription regulation</keyword>
<dbReference type="PANTHER" id="PTHR24082:SF38">
    <property type="entry name" value="VITAMIN D3 RECEPTOR"/>
    <property type="match status" value="1"/>
</dbReference>
<dbReference type="InterPro" id="IPR050234">
    <property type="entry name" value="Nuclear_hormone_rcpt_NR1"/>
</dbReference>
<evidence type="ECO:0000256" key="13">
    <source>
        <dbReference type="RuleBase" id="RU004334"/>
    </source>
</evidence>
<evidence type="ECO:0000256" key="5">
    <source>
        <dbReference type="ARBA" id="ARBA00022723"/>
    </source>
</evidence>
<dbReference type="Pfam" id="PF00104">
    <property type="entry name" value="Hormone_recep"/>
    <property type="match status" value="1"/>
</dbReference>
<sequence length="381" mass="42814">MEPMTVTTSVVGPEEFDRNAPRICGVCGDKATGFHFNAMTCEGCKGFFRRSMKRKANFTCPFNGSCTITKDNRRHCQACRLKRCIDIGMMKEFILTDEEVQRKKDMIMKRKEEEAAREAMKPRLNDEQARIISSLPPVREGPVTRSASRAASLHSLSDASSDSFNHSPESVDSKMNFSNLLMMYQDGASSPDSSEDDTKLSMLPHLADLVSYSIQKVIGFAKMIPGFRDLTPEDQIALLKSSAIEIIMLRSNQSFSLEDMSWSCGGPDFKYCINDVTKAGHTLELLEPLVKFQVGLKKLNLHEEEHVLLMAICLSPQTDPAYIRVNHPGGRLLYAKMIQKLADLRSLNEEHSKQYRSLSFQPEHSMQLTPLVLEVFGSEVS</sequence>
<keyword evidence="5 13" id="KW-0479">Metal-binding</keyword>